<dbReference type="Proteomes" id="UP000015105">
    <property type="component" value="Chromosome 5D"/>
</dbReference>
<dbReference type="SMART" id="SM00256">
    <property type="entry name" value="FBOX"/>
    <property type="match status" value="1"/>
</dbReference>
<dbReference type="Gene3D" id="1.20.1280.50">
    <property type="match status" value="1"/>
</dbReference>
<dbReference type="Gramene" id="AET5Gv21224800.1">
    <property type="protein sequence ID" value="AET5Gv21224800.1"/>
    <property type="gene ID" value="AET5Gv21224800"/>
</dbReference>
<reference evidence="2" key="4">
    <citation type="submission" date="2019-03" db="UniProtKB">
        <authorList>
            <consortium name="EnsemblPlants"/>
        </authorList>
    </citation>
    <scope>IDENTIFICATION</scope>
</reference>
<keyword evidence="3" id="KW-1185">Reference proteome</keyword>
<dbReference type="AlphaFoldDB" id="A0A453MKU0"/>
<dbReference type="Pfam" id="PF00646">
    <property type="entry name" value="F-box"/>
    <property type="match status" value="1"/>
</dbReference>
<evidence type="ECO:0000259" key="1">
    <source>
        <dbReference type="PROSITE" id="PS50181"/>
    </source>
</evidence>
<name>A0A453MKU0_AEGTS</name>
<reference evidence="2" key="5">
    <citation type="journal article" date="2021" name="G3 (Bethesda)">
        <title>Aegilops tauschii genome assembly Aet v5.0 features greater sequence contiguity and improved annotation.</title>
        <authorList>
            <person name="Wang L."/>
            <person name="Zhu T."/>
            <person name="Rodriguez J.C."/>
            <person name="Deal K.R."/>
            <person name="Dubcovsky J."/>
            <person name="McGuire P.E."/>
            <person name="Lux T."/>
            <person name="Spannagl M."/>
            <person name="Mayer K.F.X."/>
            <person name="Baldrich P."/>
            <person name="Meyers B.C."/>
            <person name="Huo N."/>
            <person name="Gu Y.Q."/>
            <person name="Zhou H."/>
            <person name="Devos K.M."/>
            <person name="Bennetzen J.L."/>
            <person name="Unver T."/>
            <person name="Budak H."/>
            <person name="Gulick P.J."/>
            <person name="Galiba G."/>
            <person name="Kalapos B."/>
            <person name="Nelson D.R."/>
            <person name="Li P."/>
            <person name="You F.M."/>
            <person name="Luo M.C."/>
            <person name="Dvorak J."/>
        </authorList>
    </citation>
    <scope>NUCLEOTIDE SEQUENCE [LARGE SCALE GENOMIC DNA]</scope>
    <source>
        <strain evidence="2">cv. AL8/78</strain>
    </source>
</reference>
<dbReference type="Pfam" id="PF03478">
    <property type="entry name" value="Beta-prop_KIB1-4"/>
    <property type="match status" value="1"/>
</dbReference>
<reference evidence="3" key="1">
    <citation type="journal article" date="2014" name="Science">
        <title>Ancient hybridizations among the ancestral genomes of bread wheat.</title>
        <authorList>
            <consortium name="International Wheat Genome Sequencing Consortium,"/>
            <person name="Marcussen T."/>
            <person name="Sandve S.R."/>
            <person name="Heier L."/>
            <person name="Spannagl M."/>
            <person name="Pfeifer M."/>
            <person name="Jakobsen K.S."/>
            <person name="Wulff B.B."/>
            <person name="Steuernagel B."/>
            <person name="Mayer K.F."/>
            <person name="Olsen O.A."/>
        </authorList>
    </citation>
    <scope>NUCLEOTIDE SEQUENCE [LARGE SCALE GENOMIC DNA]</scope>
    <source>
        <strain evidence="3">cv. AL8/78</strain>
    </source>
</reference>
<dbReference type="InterPro" id="IPR005174">
    <property type="entry name" value="KIB1-4_b-propeller"/>
</dbReference>
<dbReference type="SUPFAM" id="SSF81383">
    <property type="entry name" value="F-box domain"/>
    <property type="match status" value="1"/>
</dbReference>
<dbReference type="EnsemblPlants" id="AET5Gv21224800.1">
    <property type="protein sequence ID" value="AET5Gv21224800.1"/>
    <property type="gene ID" value="AET5Gv21224800"/>
</dbReference>
<dbReference type="STRING" id="200361.A0A453MKU0"/>
<dbReference type="CDD" id="cd09917">
    <property type="entry name" value="F-box_SF"/>
    <property type="match status" value="1"/>
</dbReference>
<dbReference type="PANTHER" id="PTHR34708:SF1">
    <property type="entry name" value="OS08G0126400 PROTEIN"/>
    <property type="match status" value="1"/>
</dbReference>
<protein>
    <recommendedName>
        <fullName evidence="1">F-box domain-containing protein</fullName>
    </recommendedName>
</protein>
<feature type="domain" description="F-box" evidence="1">
    <location>
        <begin position="57"/>
        <end position="92"/>
    </location>
</feature>
<evidence type="ECO:0000313" key="2">
    <source>
        <dbReference type="EnsemblPlants" id="AET5Gv21224800.1"/>
    </source>
</evidence>
<dbReference type="InterPro" id="IPR001810">
    <property type="entry name" value="F-box_dom"/>
</dbReference>
<accession>A0A453MKU0</accession>
<evidence type="ECO:0000313" key="3">
    <source>
        <dbReference type="Proteomes" id="UP000015105"/>
    </source>
</evidence>
<organism evidence="2 3">
    <name type="scientific">Aegilops tauschii subsp. strangulata</name>
    <name type="common">Goatgrass</name>
    <dbReference type="NCBI Taxonomy" id="200361"/>
    <lineage>
        <taxon>Eukaryota</taxon>
        <taxon>Viridiplantae</taxon>
        <taxon>Streptophyta</taxon>
        <taxon>Embryophyta</taxon>
        <taxon>Tracheophyta</taxon>
        <taxon>Spermatophyta</taxon>
        <taxon>Magnoliopsida</taxon>
        <taxon>Liliopsida</taxon>
        <taxon>Poales</taxon>
        <taxon>Poaceae</taxon>
        <taxon>BOP clade</taxon>
        <taxon>Pooideae</taxon>
        <taxon>Triticodae</taxon>
        <taxon>Triticeae</taxon>
        <taxon>Triticinae</taxon>
        <taxon>Aegilops</taxon>
    </lineage>
</organism>
<dbReference type="PROSITE" id="PS50181">
    <property type="entry name" value="FBOX"/>
    <property type="match status" value="1"/>
</dbReference>
<sequence>VMFGRPHPHCSLLPVCCSKKGNAGRVEWPKLSSVVGVNCEFVMASFPYSPRLRQPESSAWPDLPPELLEKVFRSLDPLGRVAVRLVCSSWRSCARAAPAPFPAPFEAPLLLLRRQGSGSELAVFSLRRREILPFALPAGRCCGQIGGWLAMASDGDRAVALCNVFSGESVALAQALAFPVAKVVLSAPPTSLGWVAALLSRSGRTVELVRPDSVMSVSGRTTIDAGGSGHGGFQDVAFWRGRLCALADDGAVLAYRANLRARVAAVCELRGEEVGHQLYNWDWRRVNLVESDGELLLVARKVVQGIRRCSCRPRYSVEVEVRRFLPARREWEAATELPGGKAVFVGTAASVAVSPAAALGVRKNCVYFAQRNEGTTSRHAIGVYSLGDRETTVVGIAGGHFVDVEPFWISPSVA</sequence>
<reference evidence="2" key="3">
    <citation type="journal article" date="2017" name="Nature">
        <title>Genome sequence of the progenitor of the wheat D genome Aegilops tauschii.</title>
        <authorList>
            <person name="Luo M.C."/>
            <person name="Gu Y.Q."/>
            <person name="Puiu D."/>
            <person name="Wang H."/>
            <person name="Twardziok S.O."/>
            <person name="Deal K.R."/>
            <person name="Huo N."/>
            <person name="Zhu T."/>
            <person name="Wang L."/>
            <person name="Wang Y."/>
            <person name="McGuire P.E."/>
            <person name="Liu S."/>
            <person name="Long H."/>
            <person name="Ramasamy R.K."/>
            <person name="Rodriguez J.C."/>
            <person name="Van S.L."/>
            <person name="Yuan L."/>
            <person name="Wang Z."/>
            <person name="Xia Z."/>
            <person name="Xiao L."/>
            <person name="Anderson O.D."/>
            <person name="Ouyang S."/>
            <person name="Liang Y."/>
            <person name="Zimin A.V."/>
            <person name="Pertea G."/>
            <person name="Qi P."/>
            <person name="Bennetzen J.L."/>
            <person name="Dai X."/>
            <person name="Dawson M.W."/>
            <person name="Muller H.G."/>
            <person name="Kugler K."/>
            <person name="Rivarola-Duarte L."/>
            <person name="Spannagl M."/>
            <person name="Mayer K.F.X."/>
            <person name="Lu F.H."/>
            <person name="Bevan M.W."/>
            <person name="Leroy P."/>
            <person name="Li P."/>
            <person name="You F.M."/>
            <person name="Sun Q."/>
            <person name="Liu Z."/>
            <person name="Lyons E."/>
            <person name="Wicker T."/>
            <person name="Salzberg S.L."/>
            <person name="Devos K.M."/>
            <person name="Dvorak J."/>
        </authorList>
    </citation>
    <scope>NUCLEOTIDE SEQUENCE [LARGE SCALE GENOMIC DNA]</scope>
    <source>
        <strain evidence="2">cv. AL8/78</strain>
    </source>
</reference>
<proteinExistence type="predicted"/>
<dbReference type="PANTHER" id="PTHR34708">
    <property type="entry name" value="OS07G0440000 PROTEIN"/>
    <property type="match status" value="1"/>
</dbReference>
<reference evidence="3" key="2">
    <citation type="journal article" date="2017" name="Nat. Plants">
        <title>The Aegilops tauschii genome reveals multiple impacts of transposons.</title>
        <authorList>
            <person name="Zhao G."/>
            <person name="Zou C."/>
            <person name="Li K."/>
            <person name="Wang K."/>
            <person name="Li T."/>
            <person name="Gao L."/>
            <person name="Zhang X."/>
            <person name="Wang H."/>
            <person name="Yang Z."/>
            <person name="Liu X."/>
            <person name="Jiang W."/>
            <person name="Mao L."/>
            <person name="Kong X."/>
            <person name="Jiao Y."/>
            <person name="Jia J."/>
        </authorList>
    </citation>
    <scope>NUCLEOTIDE SEQUENCE [LARGE SCALE GENOMIC DNA]</scope>
    <source>
        <strain evidence="3">cv. AL8/78</strain>
    </source>
</reference>
<dbReference type="InterPro" id="IPR036047">
    <property type="entry name" value="F-box-like_dom_sf"/>
</dbReference>